<proteinExistence type="predicted"/>
<dbReference type="SUPFAM" id="SSF51182">
    <property type="entry name" value="RmlC-like cupins"/>
    <property type="match status" value="1"/>
</dbReference>
<keyword evidence="3" id="KW-1185">Reference proteome</keyword>
<protein>
    <submittedName>
        <fullName evidence="2">Cupin domain-containing protein</fullName>
    </submittedName>
</protein>
<organism evidence="2 3">
    <name type="scientific">Microbaculum marinum</name>
    <dbReference type="NCBI Taxonomy" id="1764581"/>
    <lineage>
        <taxon>Bacteria</taxon>
        <taxon>Pseudomonadati</taxon>
        <taxon>Pseudomonadota</taxon>
        <taxon>Alphaproteobacteria</taxon>
        <taxon>Hyphomicrobiales</taxon>
        <taxon>Tepidamorphaceae</taxon>
        <taxon>Microbaculum</taxon>
    </lineage>
</organism>
<evidence type="ECO:0000313" key="2">
    <source>
        <dbReference type="EMBL" id="MEJ8573992.1"/>
    </source>
</evidence>
<dbReference type="InterPro" id="IPR011051">
    <property type="entry name" value="RmlC_Cupin_sf"/>
</dbReference>
<feature type="domain" description="ChrR-like cupin" evidence="1">
    <location>
        <begin position="25"/>
        <end position="109"/>
    </location>
</feature>
<sequence>MPNPTAPIVLSDFLDYARNLRDGEDWVAFRPGVTAHWFYNEGGGGPAAVLLRYEAGARVALHEHVGYEQLYVIEGDQYDEYGAYPAGSFIVNPPGTRHSPGSRSGCIALLIYEKAVRFVEAGE</sequence>
<dbReference type="Proteomes" id="UP001378188">
    <property type="component" value="Unassembled WGS sequence"/>
</dbReference>
<gene>
    <name evidence="2" type="ORF">V3328_21065</name>
</gene>
<dbReference type="EMBL" id="JAZHOF010000009">
    <property type="protein sequence ID" value="MEJ8573992.1"/>
    <property type="molecule type" value="Genomic_DNA"/>
</dbReference>
<evidence type="ECO:0000313" key="3">
    <source>
        <dbReference type="Proteomes" id="UP001378188"/>
    </source>
</evidence>
<reference evidence="2 3" key="1">
    <citation type="submission" date="2024-02" db="EMBL/GenBank/DDBJ databases">
        <title>Genome analysis and characterization of Microbaculum marinisediminis sp. nov., isolated from marine sediment.</title>
        <authorList>
            <person name="Du Z.-J."/>
            <person name="Ye Y.-Q."/>
            <person name="Zhang Z.-R."/>
            <person name="Yuan S.-M."/>
            <person name="Zhang X.-Y."/>
        </authorList>
    </citation>
    <scope>NUCLEOTIDE SEQUENCE [LARGE SCALE GENOMIC DNA]</scope>
    <source>
        <strain evidence="2 3">SDUM1044001</strain>
    </source>
</reference>
<comment type="caution">
    <text evidence="2">The sequence shown here is derived from an EMBL/GenBank/DDBJ whole genome shotgun (WGS) entry which is preliminary data.</text>
</comment>
<dbReference type="RefSeq" id="WP_340331685.1">
    <property type="nucleotide sequence ID" value="NZ_JAZHOF010000009.1"/>
</dbReference>
<dbReference type="InterPro" id="IPR025979">
    <property type="entry name" value="ChrR-like_cupin_dom"/>
</dbReference>
<name>A0AAW9RNT1_9HYPH</name>
<evidence type="ECO:0000259" key="1">
    <source>
        <dbReference type="Pfam" id="PF12973"/>
    </source>
</evidence>
<dbReference type="Gene3D" id="2.60.120.10">
    <property type="entry name" value="Jelly Rolls"/>
    <property type="match status" value="1"/>
</dbReference>
<dbReference type="AlphaFoldDB" id="A0AAW9RNT1"/>
<dbReference type="InterPro" id="IPR014710">
    <property type="entry name" value="RmlC-like_jellyroll"/>
</dbReference>
<accession>A0AAW9RNT1</accession>
<dbReference type="Pfam" id="PF12973">
    <property type="entry name" value="Cupin_7"/>
    <property type="match status" value="1"/>
</dbReference>